<dbReference type="SUPFAM" id="SSF52058">
    <property type="entry name" value="L domain-like"/>
    <property type="match status" value="1"/>
</dbReference>
<feature type="compositionally biased region" description="Polar residues" evidence="1">
    <location>
        <begin position="342"/>
        <end position="352"/>
    </location>
</feature>
<keyword evidence="2" id="KW-0812">Transmembrane</keyword>
<accession>A0AAD5LTF5</accession>
<dbReference type="Gene3D" id="3.80.10.10">
    <property type="entry name" value="Ribonuclease Inhibitor"/>
    <property type="match status" value="1"/>
</dbReference>
<dbReference type="Proteomes" id="UP001209570">
    <property type="component" value="Unassembled WGS sequence"/>
</dbReference>
<gene>
    <name evidence="3" type="ORF">P43SY_006752</name>
</gene>
<dbReference type="AlphaFoldDB" id="A0AAD5LTF5"/>
<evidence type="ECO:0000313" key="4">
    <source>
        <dbReference type="Proteomes" id="UP001209570"/>
    </source>
</evidence>
<proteinExistence type="predicted"/>
<organism evidence="3 4">
    <name type="scientific">Pythium insidiosum</name>
    <name type="common">Pythiosis disease agent</name>
    <dbReference type="NCBI Taxonomy" id="114742"/>
    <lineage>
        <taxon>Eukaryota</taxon>
        <taxon>Sar</taxon>
        <taxon>Stramenopiles</taxon>
        <taxon>Oomycota</taxon>
        <taxon>Peronosporomycetes</taxon>
        <taxon>Pythiales</taxon>
        <taxon>Pythiaceae</taxon>
        <taxon>Pythium</taxon>
    </lineage>
</organism>
<feature type="transmembrane region" description="Helical" evidence="2">
    <location>
        <begin position="104"/>
        <end position="125"/>
    </location>
</feature>
<sequence>MPSSARIIPLPGGSSSRSFLSARKSLVQSLRRATFTTNETLEFFVVLSRPWFVFVWWLILGLHVVLGLFVFGVGKVYWYISDPANYIYFTAVQVPAESLRRSGFVYFSLSALHVWNIAWMLAFSLDQRKLATTHGERRQLQSVLPLRQRLSATRNPLLWLSLCYEHSSRWVTRHFGVYSQHFPVIYVAREMIELGLQTYQAYALSTSVPREWVNDLAVGAIVANALSTPLLSWLVRNRAVSTRRMTCLVVDALLDLAHSVVIPFCVFMPYWLVFDPAQRYFDYEYIMDDVWYVNAVRENRQVLITSWLDFISTILPHLNLVSYLRLARTLVRRQRSMFKPGPSSSAALQSTKEQSDVPTPAPHYHRRWMLVHAVFVVFGAAVLAVHIEARAKTRQTLPGCQLHLDPWFATNYSCSVVHVNCYRRQINGTVSELDVTLANLERSSVMVFVLLHCPALRVSPVVRELSRLQGFEIYNSTLIEWGDAARIEAGLSTRLSYIYFTRTHLLGLPRGVHHEHLPPSLGFLAFFFTNLTTLPEDIDKAWAGHEWDYIAVSDSGLKELPLAFARVPVRQLSLVGNALKTIDDAIFRDAAVSWLALSNNPLIRLPDVLGDTSNLWYFFAEQTNLSQIPAALESWAVQRGLEDSSWQGSLFGSPYCQHLVTSDVIRQRLCGTDYGSSAGDYPLAIMEPQREL</sequence>
<evidence type="ECO:0000256" key="1">
    <source>
        <dbReference type="SAM" id="MobiDB-lite"/>
    </source>
</evidence>
<keyword evidence="2" id="KW-0472">Membrane</keyword>
<evidence type="ECO:0000256" key="2">
    <source>
        <dbReference type="SAM" id="Phobius"/>
    </source>
</evidence>
<protein>
    <submittedName>
        <fullName evidence="3">Uncharacterized protein</fullName>
    </submittedName>
</protein>
<feature type="transmembrane region" description="Helical" evidence="2">
    <location>
        <begin position="51"/>
        <end position="71"/>
    </location>
</feature>
<feature type="region of interest" description="Disordered" evidence="1">
    <location>
        <begin position="338"/>
        <end position="359"/>
    </location>
</feature>
<comment type="caution">
    <text evidence="3">The sequence shown here is derived from an EMBL/GenBank/DDBJ whole genome shotgun (WGS) entry which is preliminary data.</text>
</comment>
<feature type="transmembrane region" description="Helical" evidence="2">
    <location>
        <begin position="247"/>
        <end position="272"/>
    </location>
</feature>
<keyword evidence="2" id="KW-1133">Transmembrane helix</keyword>
<evidence type="ECO:0000313" key="3">
    <source>
        <dbReference type="EMBL" id="KAJ0409255.1"/>
    </source>
</evidence>
<name>A0AAD5LTF5_PYTIN</name>
<feature type="transmembrane region" description="Helical" evidence="2">
    <location>
        <begin position="307"/>
        <end position="327"/>
    </location>
</feature>
<dbReference type="InterPro" id="IPR032675">
    <property type="entry name" value="LRR_dom_sf"/>
</dbReference>
<reference evidence="3" key="1">
    <citation type="submission" date="2021-12" db="EMBL/GenBank/DDBJ databases">
        <title>Prjna785345.</title>
        <authorList>
            <person name="Rujirawat T."/>
            <person name="Krajaejun T."/>
        </authorList>
    </citation>
    <scope>NUCLEOTIDE SEQUENCE</scope>
    <source>
        <strain evidence="3">Pi057C3</strain>
    </source>
</reference>
<dbReference type="EMBL" id="JAKCXM010000005">
    <property type="protein sequence ID" value="KAJ0409255.1"/>
    <property type="molecule type" value="Genomic_DNA"/>
</dbReference>
<feature type="transmembrane region" description="Helical" evidence="2">
    <location>
        <begin position="368"/>
        <end position="387"/>
    </location>
</feature>
<keyword evidence="4" id="KW-1185">Reference proteome</keyword>